<name>A0A0D1EHR3_9RHOB</name>
<gene>
    <name evidence="2" type="ORF">jaqu_29700</name>
</gene>
<dbReference type="EMBL" id="JYFE01000051">
    <property type="protein sequence ID" value="KIT15355.1"/>
    <property type="molecule type" value="Genomic_DNA"/>
</dbReference>
<comment type="caution">
    <text evidence="2">The sequence shown here is derived from an EMBL/GenBank/DDBJ whole genome shotgun (WGS) entry which is preliminary data.</text>
</comment>
<keyword evidence="1" id="KW-0472">Membrane</keyword>
<organism evidence="2 3">
    <name type="scientific">Jannaschia aquimarina</name>
    <dbReference type="NCBI Taxonomy" id="935700"/>
    <lineage>
        <taxon>Bacteria</taxon>
        <taxon>Pseudomonadati</taxon>
        <taxon>Pseudomonadota</taxon>
        <taxon>Alphaproteobacteria</taxon>
        <taxon>Rhodobacterales</taxon>
        <taxon>Roseobacteraceae</taxon>
        <taxon>Jannaschia</taxon>
    </lineage>
</organism>
<protein>
    <submittedName>
        <fullName evidence="2">Uncharacterized protein</fullName>
    </submittedName>
</protein>
<feature type="transmembrane region" description="Helical" evidence="1">
    <location>
        <begin position="349"/>
        <end position="369"/>
    </location>
</feature>
<keyword evidence="1" id="KW-0812">Transmembrane</keyword>
<dbReference type="RefSeq" id="WP_043919753.1">
    <property type="nucleotide sequence ID" value="NZ_FZPF01000001.1"/>
</dbReference>
<dbReference type="OrthoDB" id="7821692at2"/>
<keyword evidence="1" id="KW-1133">Transmembrane helix</keyword>
<proteinExistence type="predicted"/>
<sequence>MTASGTKVCDTGDDALHQLVKEAEYLCDQLLYEEADQELEDLVRALQPFHTADHSPTADEILALKLTFRKAYGKARTLVDGITLREVLKGWAPTRKSSSIVTGALLAVIGIGLMLSIWEYSSWSARTDLLLEEAEDFVEFEHESELMRLVELRSFFQSDGAREASFRLDPEPQRMFVDVLKRLESHYTLERTLEHNLNEHLHDLWTFKSWLATFHRLACRTIESEAPEESPATEMVARTGMILAPEGRLAGLVNWVETCAPAATGQLASQRNIQEVYAEITARFDDLANSGARFDEYIDVMMVFREYTMYQAGRRSGPFVRPTTYVQSLHQIANWRSELLRRLDDVHRWYLPILYGMLGSIVYAIWRVLTPGVAPLGRGYTILRTCFAGLAAMTLSMLLVPSNATGLQGGTGSPIIYLVAFVFGYSIEAFVRTLSRLNASVSQAMSPRRDALRKPRA</sequence>
<evidence type="ECO:0000313" key="3">
    <source>
        <dbReference type="Proteomes" id="UP000032232"/>
    </source>
</evidence>
<reference evidence="2 3" key="1">
    <citation type="submission" date="2015-02" db="EMBL/GenBank/DDBJ databases">
        <title>Genome Sequence of Jannaschia aquimarina DSM28248, a member of the Roseobacter clade.</title>
        <authorList>
            <person name="Voget S."/>
            <person name="Daniel R."/>
        </authorList>
    </citation>
    <scope>NUCLEOTIDE SEQUENCE [LARGE SCALE GENOMIC DNA]</scope>
    <source>
        <strain evidence="2 3">GSW-M26</strain>
    </source>
</reference>
<evidence type="ECO:0000256" key="1">
    <source>
        <dbReference type="SAM" id="Phobius"/>
    </source>
</evidence>
<dbReference type="PATRIC" id="fig|935700.4.peg.3069"/>
<feature type="transmembrane region" description="Helical" evidence="1">
    <location>
        <begin position="99"/>
        <end position="118"/>
    </location>
</feature>
<feature type="transmembrane region" description="Helical" evidence="1">
    <location>
        <begin position="412"/>
        <end position="431"/>
    </location>
</feature>
<accession>A0A0D1EHR3</accession>
<dbReference type="AlphaFoldDB" id="A0A0D1EHR3"/>
<evidence type="ECO:0000313" key="2">
    <source>
        <dbReference type="EMBL" id="KIT15355.1"/>
    </source>
</evidence>
<keyword evidence="3" id="KW-1185">Reference proteome</keyword>
<dbReference type="Proteomes" id="UP000032232">
    <property type="component" value="Unassembled WGS sequence"/>
</dbReference>
<feature type="transmembrane region" description="Helical" evidence="1">
    <location>
        <begin position="381"/>
        <end position="400"/>
    </location>
</feature>
<dbReference type="STRING" id="935700.jaqu_29700"/>